<proteinExistence type="predicted"/>
<comment type="caution">
    <text evidence="2">The sequence shown here is derived from an EMBL/GenBank/DDBJ whole genome shotgun (WGS) entry which is preliminary data.</text>
</comment>
<organism evidence="2">
    <name type="scientific">marine sediment metagenome</name>
    <dbReference type="NCBI Taxonomy" id="412755"/>
    <lineage>
        <taxon>unclassified sequences</taxon>
        <taxon>metagenomes</taxon>
        <taxon>ecological metagenomes</taxon>
    </lineage>
</organism>
<gene>
    <name evidence="2" type="ORF">LCGC14_1261350</name>
</gene>
<evidence type="ECO:0008006" key="3">
    <source>
        <dbReference type="Google" id="ProtNLM"/>
    </source>
</evidence>
<keyword evidence="1" id="KW-0472">Membrane</keyword>
<evidence type="ECO:0000256" key="1">
    <source>
        <dbReference type="SAM" id="Phobius"/>
    </source>
</evidence>
<accession>A0A0F9P3X3</accession>
<keyword evidence="1" id="KW-0812">Transmembrane</keyword>
<sequence length="368" mass="40966">MNRHTEKHDRAPGIGARRADKGAAGFTLTELLVTTLILAMMIGLATSMLVPAQNAIRLAQETVRANANARAAASIFRTRLAAIDKDGFLIVLCAEPEGDADDAPDKHHLIFTTAGNYLSQCVRPTPQQPTVKQMEANSARVDFSTAVKVDDAGTPTFTQDDIIQESLYGREILLNPDDPTAFKDGEDHERLAVSYYRWDPGKPIGVLVDGTLGIWTREESFNFNKHPDGAAFYLFPAMCSAAGPDFNLPVQSLTDLKGLWSYVISDVRDFKVQWTDGTITDGKLQWYTKAHPKDTNWADKDANVVDALSKARGFCEFDSNGFSAQSRKAHYCVIWSYWNRYAWPKALRIQFKVGKRQEPYEVIVDLPS</sequence>
<evidence type="ECO:0000313" key="2">
    <source>
        <dbReference type="EMBL" id="KKM88177.1"/>
    </source>
</evidence>
<dbReference type="Pfam" id="PF07963">
    <property type="entry name" value="N_methyl"/>
    <property type="match status" value="1"/>
</dbReference>
<protein>
    <recommendedName>
        <fullName evidence="3">General secretion pathway GspH domain-containing protein</fullName>
    </recommendedName>
</protein>
<reference evidence="2" key="1">
    <citation type="journal article" date="2015" name="Nature">
        <title>Complex archaea that bridge the gap between prokaryotes and eukaryotes.</title>
        <authorList>
            <person name="Spang A."/>
            <person name="Saw J.H."/>
            <person name="Jorgensen S.L."/>
            <person name="Zaremba-Niedzwiedzka K."/>
            <person name="Martijn J."/>
            <person name="Lind A.E."/>
            <person name="van Eijk R."/>
            <person name="Schleper C."/>
            <person name="Guy L."/>
            <person name="Ettema T.J."/>
        </authorList>
    </citation>
    <scope>NUCLEOTIDE SEQUENCE</scope>
</reference>
<dbReference type="EMBL" id="LAZR01006995">
    <property type="protein sequence ID" value="KKM88177.1"/>
    <property type="molecule type" value="Genomic_DNA"/>
</dbReference>
<dbReference type="InterPro" id="IPR012902">
    <property type="entry name" value="N_methyl_site"/>
</dbReference>
<feature type="transmembrane region" description="Helical" evidence="1">
    <location>
        <begin position="31"/>
        <end position="50"/>
    </location>
</feature>
<dbReference type="AlphaFoldDB" id="A0A0F9P3X3"/>
<name>A0A0F9P3X3_9ZZZZ</name>
<keyword evidence="1" id="KW-1133">Transmembrane helix</keyword>